<evidence type="ECO:0000313" key="2">
    <source>
        <dbReference type="Proteomes" id="UP001385951"/>
    </source>
</evidence>
<dbReference type="AlphaFoldDB" id="A0AAW0GP86"/>
<protein>
    <submittedName>
        <fullName evidence="1">Uncharacterized protein</fullName>
    </submittedName>
</protein>
<gene>
    <name evidence="1" type="ORF">QCA50_003213</name>
</gene>
<evidence type="ECO:0000313" key="1">
    <source>
        <dbReference type="EMBL" id="KAK7693644.1"/>
    </source>
</evidence>
<reference evidence="1 2" key="1">
    <citation type="submission" date="2022-09" db="EMBL/GenBank/DDBJ databases">
        <authorList>
            <person name="Palmer J.M."/>
        </authorList>
    </citation>
    <scope>NUCLEOTIDE SEQUENCE [LARGE SCALE GENOMIC DNA]</scope>
    <source>
        <strain evidence="1 2">DSM 7382</strain>
    </source>
</reference>
<name>A0AAW0GP86_9APHY</name>
<comment type="caution">
    <text evidence="1">The sequence shown here is derived from an EMBL/GenBank/DDBJ whole genome shotgun (WGS) entry which is preliminary data.</text>
</comment>
<organism evidence="1 2">
    <name type="scientific">Cerrena zonata</name>
    <dbReference type="NCBI Taxonomy" id="2478898"/>
    <lineage>
        <taxon>Eukaryota</taxon>
        <taxon>Fungi</taxon>
        <taxon>Dikarya</taxon>
        <taxon>Basidiomycota</taxon>
        <taxon>Agaricomycotina</taxon>
        <taxon>Agaricomycetes</taxon>
        <taxon>Polyporales</taxon>
        <taxon>Cerrenaceae</taxon>
        <taxon>Cerrena</taxon>
    </lineage>
</organism>
<proteinExistence type="predicted"/>
<keyword evidence="2" id="KW-1185">Reference proteome</keyword>
<accession>A0AAW0GP86</accession>
<dbReference type="EMBL" id="JASBNA010000003">
    <property type="protein sequence ID" value="KAK7693644.1"/>
    <property type="molecule type" value="Genomic_DNA"/>
</dbReference>
<sequence length="72" mass="7786">MYSQKKSGCKSGTLNALYGAPLDVVSSKPCHTVTRYRELKISTTDSSSPHASLGIRFMISAQPLRKEASLSP</sequence>
<dbReference type="Proteomes" id="UP001385951">
    <property type="component" value="Unassembled WGS sequence"/>
</dbReference>